<evidence type="ECO:0000313" key="8">
    <source>
        <dbReference type="EMBL" id="SFH64987.1"/>
    </source>
</evidence>
<protein>
    <recommendedName>
        <fullName evidence="10">Permease</fullName>
    </recommendedName>
</protein>
<feature type="transmembrane region" description="Helical" evidence="7">
    <location>
        <begin position="121"/>
        <end position="141"/>
    </location>
</feature>
<dbReference type="PANTHER" id="PTHR36838:SF3">
    <property type="entry name" value="TRANSPORTER AUXIN EFFLUX CARRIER EC FAMILY"/>
    <property type="match status" value="1"/>
</dbReference>
<comment type="subcellular location">
    <subcellularLocation>
        <location evidence="1">Membrane</location>
        <topology evidence="1">Multi-pass membrane protein</topology>
    </subcellularLocation>
</comment>
<feature type="transmembrane region" description="Helical" evidence="7">
    <location>
        <begin position="34"/>
        <end position="55"/>
    </location>
</feature>
<keyword evidence="3" id="KW-1003">Cell membrane</keyword>
<dbReference type="PANTHER" id="PTHR36838">
    <property type="entry name" value="AUXIN EFFLUX CARRIER FAMILY PROTEIN"/>
    <property type="match status" value="1"/>
</dbReference>
<name>A0A1I3BRR8_9LACT</name>
<dbReference type="Pfam" id="PF03547">
    <property type="entry name" value="Mem_trans"/>
    <property type="match status" value="1"/>
</dbReference>
<feature type="transmembrane region" description="Helical" evidence="7">
    <location>
        <begin position="187"/>
        <end position="210"/>
    </location>
</feature>
<proteinExistence type="predicted"/>
<feature type="transmembrane region" description="Helical" evidence="7">
    <location>
        <begin position="61"/>
        <end position="83"/>
    </location>
</feature>
<evidence type="ECO:0000256" key="6">
    <source>
        <dbReference type="ARBA" id="ARBA00023136"/>
    </source>
</evidence>
<evidence type="ECO:0000256" key="5">
    <source>
        <dbReference type="ARBA" id="ARBA00022989"/>
    </source>
</evidence>
<evidence type="ECO:0000256" key="7">
    <source>
        <dbReference type="SAM" id="Phobius"/>
    </source>
</evidence>
<keyword evidence="4 7" id="KW-0812">Transmembrane</keyword>
<keyword evidence="5 7" id="KW-1133">Transmembrane helix</keyword>
<accession>A0A1I3BRR8</accession>
<dbReference type="OrthoDB" id="3238334at2"/>
<keyword evidence="6 7" id="KW-0472">Membrane</keyword>
<dbReference type="RefSeq" id="WP_047392158.1">
    <property type="nucleotide sequence ID" value="NZ_FOQE01000009.1"/>
</dbReference>
<feature type="transmembrane region" description="Helical" evidence="7">
    <location>
        <begin position="222"/>
        <end position="246"/>
    </location>
</feature>
<reference evidence="8 9" key="1">
    <citation type="submission" date="2016-10" db="EMBL/GenBank/DDBJ databases">
        <authorList>
            <person name="de Groot N.N."/>
        </authorList>
    </citation>
    <scope>NUCLEOTIDE SEQUENCE [LARGE SCALE GENOMIC DNA]</scope>
    <source>
        <strain evidence="8 9">DSM 27630</strain>
    </source>
</reference>
<dbReference type="GO" id="GO:0055085">
    <property type="term" value="P:transmembrane transport"/>
    <property type="evidence" value="ECO:0007669"/>
    <property type="project" value="InterPro"/>
</dbReference>
<feature type="transmembrane region" description="Helical" evidence="7">
    <location>
        <begin position="161"/>
        <end position="181"/>
    </location>
</feature>
<evidence type="ECO:0000256" key="4">
    <source>
        <dbReference type="ARBA" id="ARBA00022692"/>
    </source>
</evidence>
<sequence length="303" mass="33425">MLAILIQAIRFIAVILAAYFFKRTGFLKQADGDTVSRIIVYFTLPATIIIGMSGTELNRTVLLFMTIGLLANLMLSLVGGFLWHKKGAIDQSMMVFTISGYNIGNFALPFIQGFFPAAIPLLGSFDIGNALMLSGGTSLMVDQMDKEQQEKIVFTDMLRRLFASPPFTTYILMFGLALFHYTLPSPVMSVVEIFASGNAFLSMFMIGLYLELNVNRFQLKKAFRLLGIRYGSAAILSVLLYLVLPLSPIEKGVLVLVLFSPFASLHAINAILYKNEPSFVGFISSLSIICSLILMTGIFALLF</sequence>
<feature type="transmembrane region" description="Helical" evidence="7">
    <location>
        <begin position="6"/>
        <end position="22"/>
    </location>
</feature>
<evidence type="ECO:0000256" key="3">
    <source>
        <dbReference type="ARBA" id="ARBA00022475"/>
    </source>
</evidence>
<evidence type="ECO:0000256" key="1">
    <source>
        <dbReference type="ARBA" id="ARBA00004141"/>
    </source>
</evidence>
<feature type="transmembrane region" description="Helical" evidence="7">
    <location>
        <begin position="95"/>
        <end position="115"/>
    </location>
</feature>
<keyword evidence="2" id="KW-0813">Transport</keyword>
<dbReference type="Proteomes" id="UP000198668">
    <property type="component" value="Unassembled WGS sequence"/>
</dbReference>
<keyword evidence="9" id="KW-1185">Reference proteome</keyword>
<gene>
    <name evidence="8" type="ORF">SAMN04489868_1092</name>
</gene>
<feature type="transmembrane region" description="Helical" evidence="7">
    <location>
        <begin position="279"/>
        <end position="302"/>
    </location>
</feature>
<evidence type="ECO:0000313" key="9">
    <source>
        <dbReference type="Proteomes" id="UP000198668"/>
    </source>
</evidence>
<dbReference type="InterPro" id="IPR004776">
    <property type="entry name" value="Mem_transp_PIN-like"/>
</dbReference>
<organism evidence="8 9">
    <name type="scientific">Pisciglobus halotolerans</name>
    <dbReference type="NCBI Taxonomy" id="745365"/>
    <lineage>
        <taxon>Bacteria</taxon>
        <taxon>Bacillati</taxon>
        <taxon>Bacillota</taxon>
        <taxon>Bacilli</taxon>
        <taxon>Lactobacillales</taxon>
        <taxon>Carnobacteriaceae</taxon>
    </lineage>
</organism>
<feature type="transmembrane region" description="Helical" evidence="7">
    <location>
        <begin position="252"/>
        <end position="272"/>
    </location>
</feature>
<evidence type="ECO:0008006" key="10">
    <source>
        <dbReference type="Google" id="ProtNLM"/>
    </source>
</evidence>
<evidence type="ECO:0000256" key="2">
    <source>
        <dbReference type="ARBA" id="ARBA00022448"/>
    </source>
</evidence>
<dbReference type="AlphaFoldDB" id="A0A1I3BRR8"/>
<dbReference type="EMBL" id="FOQE01000009">
    <property type="protein sequence ID" value="SFH64987.1"/>
    <property type="molecule type" value="Genomic_DNA"/>
</dbReference>
<dbReference type="GO" id="GO:0016020">
    <property type="term" value="C:membrane"/>
    <property type="evidence" value="ECO:0007669"/>
    <property type="project" value="UniProtKB-SubCell"/>
</dbReference>